<comment type="caution">
    <text evidence="2">The sequence shown here is derived from an EMBL/GenBank/DDBJ whole genome shotgun (WGS) entry which is preliminary data.</text>
</comment>
<dbReference type="AlphaFoldDB" id="A0AAW2LPM3"/>
<reference evidence="2" key="1">
    <citation type="submission" date="2020-06" db="EMBL/GenBank/DDBJ databases">
        <authorList>
            <person name="Li T."/>
            <person name="Hu X."/>
            <person name="Zhang T."/>
            <person name="Song X."/>
            <person name="Zhang H."/>
            <person name="Dai N."/>
            <person name="Sheng W."/>
            <person name="Hou X."/>
            <person name="Wei L."/>
        </authorList>
    </citation>
    <scope>NUCLEOTIDE SEQUENCE</scope>
    <source>
        <strain evidence="2">G02</strain>
        <tissue evidence="2">Leaf</tissue>
    </source>
</reference>
<organism evidence="2">
    <name type="scientific">Sesamum radiatum</name>
    <name type="common">Black benniseed</name>
    <dbReference type="NCBI Taxonomy" id="300843"/>
    <lineage>
        <taxon>Eukaryota</taxon>
        <taxon>Viridiplantae</taxon>
        <taxon>Streptophyta</taxon>
        <taxon>Embryophyta</taxon>
        <taxon>Tracheophyta</taxon>
        <taxon>Spermatophyta</taxon>
        <taxon>Magnoliopsida</taxon>
        <taxon>eudicotyledons</taxon>
        <taxon>Gunneridae</taxon>
        <taxon>Pentapetalae</taxon>
        <taxon>asterids</taxon>
        <taxon>lamiids</taxon>
        <taxon>Lamiales</taxon>
        <taxon>Pedaliaceae</taxon>
        <taxon>Sesamum</taxon>
    </lineage>
</organism>
<sequence length="277" mass="30245">MNPDGSVERYKARLVAKDDILFTGSSAQDIDEVKVYLDRFFTIKDLGPAKYFLGLQLARLSLGFLITQTKYLHDILEDAHLLDTKPISTPLPSGFKFSQDDGSLLSCPEQYRYASWAACLDSLCSITGFCIFLRSSLISWNTKKQATLSRSSGEAEYRSMGSTVCELFGFPTSFMNSSLLIRFLFRSGVITKPLFTSHPTLSSTSVRNTSTLTATSSAISLKFKLGFIAPAHIPGSQQVADIFTKAVSVGDFTRLIAKLGLFVSRGGGGCGNITYVS</sequence>
<dbReference type="InterPro" id="IPR013103">
    <property type="entry name" value="RVT_2"/>
</dbReference>
<gene>
    <name evidence="2" type="ORF">Sradi_5295200</name>
</gene>
<reference evidence="2" key="2">
    <citation type="journal article" date="2024" name="Plant">
        <title>Genomic evolution and insights into agronomic trait innovations of Sesamum species.</title>
        <authorList>
            <person name="Miao H."/>
            <person name="Wang L."/>
            <person name="Qu L."/>
            <person name="Liu H."/>
            <person name="Sun Y."/>
            <person name="Le M."/>
            <person name="Wang Q."/>
            <person name="Wei S."/>
            <person name="Zheng Y."/>
            <person name="Lin W."/>
            <person name="Duan Y."/>
            <person name="Cao H."/>
            <person name="Xiong S."/>
            <person name="Wang X."/>
            <person name="Wei L."/>
            <person name="Li C."/>
            <person name="Ma Q."/>
            <person name="Ju M."/>
            <person name="Zhao R."/>
            <person name="Li G."/>
            <person name="Mu C."/>
            <person name="Tian Q."/>
            <person name="Mei H."/>
            <person name="Zhang T."/>
            <person name="Gao T."/>
            <person name="Zhang H."/>
        </authorList>
    </citation>
    <scope>NUCLEOTIDE SEQUENCE</scope>
    <source>
        <strain evidence="2">G02</strain>
    </source>
</reference>
<accession>A0AAW2LPM3</accession>
<evidence type="ECO:0000313" key="2">
    <source>
        <dbReference type="EMBL" id="KAL0320337.1"/>
    </source>
</evidence>
<name>A0AAW2LPM3_SESRA</name>
<proteinExistence type="predicted"/>
<evidence type="ECO:0000259" key="1">
    <source>
        <dbReference type="Pfam" id="PF07727"/>
    </source>
</evidence>
<protein>
    <submittedName>
        <fullName evidence="2">Mitochondrial protein</fullName>
    </submittedName>
</protein>
<dbReference type="PANTHER" id="PTHR11439">
    <property type="entry name" value="GAG-POL-RELATED RETROTRANSPOSON"/>
    <property type="match status" value="1"/>
</dbReference>
<dbReference type="CDD" id="cd09272">
    <property type="entry name" value="RNase_HI_RT_Ty1"/>
    <property type="match status" value="1"/>
</dbReference>
<dbReference type="Pfam" id="PF07727">
    <property type="entry name" value="RVT_2"/>
    <property type="match status" value="1"/>
</dbReference>
<dbReference type="EMBL" id="JACGWJ010000024">
    <property type="protein sequence ID" value="KAL0320337.1"/>
    <property type="molecule type" value="Genomic_DNA"/>
</dbReference>
<dbReference type="PANTHER" id="PTHR11439:SF470">
    <property type="entry name" value="CYSTEINE-RICH RLK (RECEPTOR-LIKE PROTEIN KINASE) 8"/>
    <property type="match status" value="1"/>
</dbReference>
<feature type="domain" description="Reverse transcriptase Ty1/copia-type" evidence="1">
    <location>
        <begin position="17"/>
        <end position="91"/>
    </location>
</feature>